<evidence type="ECO:0000313" key="2">
    <source>
        <dbReference type="EMBL" id="CAH2216737.1"/>
    </source>
</evidence>
<feature type="chain" id="PRO_5035735187" evidence="1">
    <location>
        <begin position="18"/>
        <end position="104"/>
    </location>
</feature>
<comment type="caution">
    <text evidence="2">The sequence shown here is derived from an EMBL/GenBank/DDBJ whole genome shotgun (WGS) entry which is preliminary data.</text>
</comment>
<feature type="signal peptide" evidence="1">
    <location>
        <begin position="1"/>
        <end position="17"/>
    </location>
</feature>
<dbReference type="Proteomes" id="UP000838756">
    <property type="component" value="Unassembled WGS sequence"/>
</dbReference>
<gene>
    <name evidence="2" type="primary">jg7140</name>
    <name evidence="2" type="ORF">PAEG_LOCUS4702</name>
</gene>
<proteinExistence type="predicted"/>
<accession>A0A8S4QPK3</accession>
<reference evidence="2" key="1">
    <citation type="submission" date="2022-03" db="EMBL/GenBank/DDBJ databases">
        <authorList>
            <person name="Lindestad O."/>
        </authorList>
    </citation>
    <scope>NUCLEOTIDE SEQUENCE</scope>
</reference>
<evidence type="ECO:0000313" key="3">
    <source>
        <dbReference type="Proteomes" id="UP000838756"/>
    </source>
</evidence>
<protein>
    <submittedName>
        <fullName evidence="2">Jg7140 protein</fullName>
    </submittedName>
</protein>
<feature type="non-terminal residue" evidence="2">
    <location>
        <position position="1"/>
    </location>
</feature>
<dbReference type="AlphaFoldDB" id="A0A8S4QPK3"/>
<sequence>LLYVGVIACVCAAYALPYPVEPDNDVTKLNSETESLVPAESRFGHRPRFGGRGGGFGGGFGGGAGGGFGGGGGGGLGGGGGFGGGFGGGSGGGFGGGFGGGWGR</sequence>
<keyword evidence="1" id="KW-0732">Signal</keyword>
<name>A0A8S4QPK3_9NEOP</name>
<organism evidence="2 3">
    <name type="scientific">Pararge aegeria aegeria</name>
    <dbReference type="NCBI Taxonomy" id="348720"/>
    <lineage>
        <taxon>Eukaryota</taxon>
        <taxon>Metazoa</taxon>
        <taxon>Ecdysozoa</taxon>
        <taxon>Arthropoda</taxon>
        <taxon>Hexapoda</taxon>
        <taxon>Insecta</taxon>
        <taxon>Pterygota</taxon>
        <taxon>Neoptera</taxon>
        <taxon>Endopterygota</taxon>
        <taxon>Lepidoptera</taxon>
        <taxon>Glossata</taxon>
        <taxon>Ditrysia</taxon>
        <taxon>Papilionoidea</taxon>
        <taxon>Nymphalidae</taxon>
        <taxon>Satyrinae</taxon>
        <taxon>Satyrini</taxon>
        <taxon>Parargina</taxon>
        <taxon>Pararge</taxon>
    </lineage>
</organism>
<dbReference type="EMBL" id="CAKXAJ010016611">
    <property type="protein sequence ID" value="CAH2216737.1"/>
    <property type="molecule type" value="Genomic_DNA"/>
</dbReference>
<keyword evidence="3" id="KW-1185">Reference proteome</keyword>
<evidence type="ECO:0000256" key="1">
    <source>
        <dbReference type="SAM" id="SignalP"/>
    </source>
</evidence>